<comment type="caution">
    <text evidence="2">The sequence shown here is derived from an EMBL/GenBank/DDBJ whole genome shotgun (WGS) entry which is preliminary data.</text>
</comment>
<dbReference type="Pfam" id="PF07506">
    <property type="entry name" value="RepB"/>
    <property type="match status" value="1"/>
</dbReference>
<gene>
    <name evidence="2" type="ORF">A3K90_08915</name>
</gene>
<protein>
    <recommendedName>
        <fullName evidence="1">RepB plasmid partition domain-containing protein</fullName>
    </recommendedName>
</protein>
<dbReference type="SUPFAM" id="SSF109709">
    <property type="entry name" value="KorB DNA-binding domain-like"/>
    <property type="match status" value="1"/>
</dbReference>
<reference evidence="2 3" key="1">
    <citation type="submission" date="2016-03" db="EMBL/GenBank/DDBJ databases">
        <title>Speciation and ecological success in dimly lit waters: horizontal gene transfer in a green sulfur bacteria bloom unveiled by metagenomic assembly.</title>
        <authorList>
            <person name="Llorens-Mares T."/>
            <person name="Liu Z."/>
            <person name="Allen L.Z."/>
            <person name="Rusch D.B."/>
            <person name="Craig M.T."/>
            <person name="Dupont C.L."/>
            <person name="Bryant D.A."/>
            <person name="Casamayor E.O."/>
        </authorList>
    </citation>
    <scope>NUCLEOTIDE SEQUENCE [LARGE SCALE GENOMIC DNA]</scope>
    <source>
        <strain evidence="2">CIII</strain>
    </source>
</reference>
<sequence>MIRRAIDRGVSKERLARAFNVNLSSINRRINLLEGICPEAITLLQDKQFTPDVTRILRNMKAARQVEAVELMIASNTITVAHAEALLKATPPEQRTDVKPTEKDKKTAPIEQIEKLEKEMSQVQEKYQEAESSYGSDLLNLVVAKGYLTKLLANGAVKSYIGRHEPEILTHLELVVNTVSMEEAVQQQAQATEAAPEEAATGA</sequence>
<feature type="domain" description="RepB plasmid partition" evidence="1">
    <location>
        <begin position="1"/>
        <end position="170"/>
    </location>
</feature>
<organism evidence="2 3">
    <name type="scientific">Pelodictyon luteolum</name>
    <dbReference type="NCBI Taxonomy" id="1100"/>
    <lineage>
        <taxon>Bacteria</taxon>
        <taxon>Pseudomonadati</taxon>
        <taxon>Chlorobiota</taxon>
        <taxon>Chlorobiia</taxon>
        <taxon>Chlorobiales</taxon>
        <taxon>Chlorobiaceae</taxon>
        <taxon>Chlorobium/Pelodictyon group</taxon>
        <taxon>Pelodictyon</taxon>
    </lineage>
</organism>
<accession>A0A165MB12</accession>
<dbReference type="InterPro" id="IPR011111">
    <property type="entry name" value="Plasmid_RepB"/>
</dbReference>
<evidence type="ECO:0000259" key="1">
    <source>
        <dbReference type="Pfam" id="PF07506"/>
    </source>
</evidence>
<dbReference type="Gene3D" id="1.10.10.2830">
    <property type="match status" value="1"/>
</dbReference>
<dbReference type="Proteomes" id="UP000076481">
    <property type="component" value="Unassembled WGS sequence"/>
</dbReference>
<name>A0A165MB12_PELLU</name>
<dbReference type="RefSeq" id="WP_303680834.1">
    <property type="nucleotide sequence ID" value="NZ_LVWG01000015.1"/>
</dbReference>
<evidence type="ECO:0000313" key="3">
    <source>
        <dbReference type="Proteomes" id="UP000076481"/>
    </source>
</evidence>
<evidence type="ECO:0000313" key="2">
    <source>
        <dbReference type="EMBL" id="KZK75031.1"/>
    </source>
</evidence>
<proteinExistence type="predicted"/>
<dbReference type="AlphaFoldDB" id="A0A165MB12"/>
<dbReference type="EMBL" id="LVWG01000015">
    <property type="protein sequence ID" value="KZK75031.1"/>
    <property type="molecule type" value="Genomic_DNA"/>
</dbReference>